<dbReference type="InterPro" id="IPR003423">
    <property type="entry name" value="OMP_efflux"/>
</dbReference>
<dbReference type="GO" id="GO:0015288">
    <property type="term" value="F:porin activity"/>
    <property type="evidence" value="ECO:0007669"/>
    <property type="project" value="TreeGrafter"/>
</dbReference>
<dbReference type="GO" id="GO:0015562">
    <property type="term" value="F:efflux transmembrane transporter activity"/>
    <property type="evidence" value="ECO:0007669"/>
    <property type="project" value="InterPro"/>
</dbReference>
<accession>A0A1Z8B5D2</accession>
<dbReference type="Proteomes" id="UP000196102">
    <property type="component" value="Unassembled WGS sequence"/>
</dbReference>
<name>A0A1Z8B5D2_9FLAO</name>
<dbReference type="GO" id="GO:0009279">
    <property type="term" value="C:cell outer membrane"/>
    <property type="evidence" value="ECO:0007669"/>
    <property type="project" value="UniProtKB-SubCell"/>
</dbReference>
<evidence type="ECO:0000313" key="10">
    <source>
        <dbReference type="EMBL" id="OUS17763.1"/>
    </source>
</evidence>
<dbReference type="RefSeq" id="WP_303686245.1">
    <property type="nucleotide sequence ID" value="NZ_CAJXYO010000019.1"/>
</dbReference>
<dbReference type="PANTHER" id="PTHR30026:SF20">
    <property type="entry name" value="OUTER MEMBRANE PROTEIN TOLC"/>
    <property type="match status" value="1"/>
</dbReference>
<keyword evidence="8" id="KW-0175">Coiled coil</keyword>
<evidence type="ECO:0000256" key="3">
    <source>
        <dbReference type="ARBA" id="ARBA00022448"/>
    </source>
</evidence>
<evidence type="ECO:0000256" key="1">
    <source>
        <dbReference type="ARBA" id="ARBA00004442"/>
    </source>
</evidence>
<feature type="coiled-coil region" evidence="8">
    <location>
        <begin position="197"/>
        <end position="231"/>
    </location>
</feature>
<feature type="chain" id="PRO_5012916144" evidence="9">
    <location>
        <begin position="22"/>
        <end position="459"/>
    </location>
</feature>
<dbReference type="PANTHER" id="PTHR30026">
    <property type="entry name" value="OUTER MEMBRANE PROTEIN TOLC"/>
    <property type="match status" value="1"/>
</dbReference>
<keyword evidence="6" id="KW-0472">Membrane</keyword>
<gene>
    <name evidence="10" type="ORF">A9Q93_04740</name>
</gene>
<proteinExistence type="inferred from homology"/>
<organism evidence="10 11">
    <name type="scientific">Nonlabens dokdonensis</name>
    <dbReference type="NCBI Taxonomy" id="328515"/>
    <lineage>
        <taxon>Bacteria</taxon>
        <taxon>Pseudomonadati</taxon>
        <taxon>Bacteroidota</taxon>
        <taxon>Flavobacteriia</taxon>
        <taxon>Flavobacteriales</taxon>
        <taxon>Flavobacteriaceae</taxon>
        <taxon>Nonlabens</taxon>
    </lineage>
</organism>
<evidence type="ECO:0000256" key="9">
    <source>
        <dbReference type="SAM" id="SignalP"/>
    </source>
</evidence>
<evidence type="ECO:0000256" key="8">
    <source>
        <dbReference type="SAM" id="Coils"/>
    </source>
</evidence>
<evidence type="ECO:0000256" key="2">
    <source>
        <dbReference type="ARBA" id="ARBA00007613"/>
    </source>
</evidence>
<dbReference type="Pfam" id="PF02321">
    <property type="entry name" value="OEP"/>
    <property type="match status" value="2"/>
</dbReference>
<sequence length="459" mass="51790">MNYKFLYVWVFSVLAFAKAHSQQTSTQDSYSFTLEEAINYGLENNYQAINAKRDIAKALKQKWETTSTGLPQINAGIDYNYNVKTPVIVLPGVFFDENAAPGSFTAIPGAPRQTANLNATLSQLIFDGSYIVALEASETFLDFSENANNKAKLEVRKGIINAYGGVLLTQENISIVERNLTTLNKNLEETTKIYENGLAEEEDVEQLRITKAQLENQLNSAKRQEDIALDMLKLALGINLDQEIFLEEDLAALAIQNMDPSLNQSTLNIENNTDFQIASNFTEQRRLEYKLERAKALPTLSGFLNYGIQSFGEDFVFFDSDNQWFGQSVAGVSLSIPIFSSLGRQARTDRAKIAWDQAKTDLDRTTQEIQLNYQTALNNYQIAIDNYTTNKENLTLAERIENKNNIKFKEGIATSFDLRQAQTQLYSTQSSYLQSMFQVISEKANLETILNTPEFINQK</sequence>
<keyword evidence="3" id="KW-0813">Transport</keyword>
<reference evidence="11" key="1">
    <citation type="journal article" date="2017" name="Proc. Natl. Acad. Sci. U.S.A.">
        <title>Simulation of Deepwater Horizon oil plume reveals substrate specialization within a complex community of hydrocarbon-degraders.</title>
        <authorList>
            <person name="Hu P."/>
            <person name="Dubinsky E.A."/>
            <person name="Probst A.J."/>
            <person name="Wang J."/>
            <person name="Sieber C.M.K."/>
            <person name="Tom L.M."/>
            <person name="Gardinali P."/>
            <person name="Banfield J.F."/>
            <person name="Atlas R.M."/>
            <person name="Andersen G.L."/>
        </authorList>
    </citation>
    <scope>NUCLEOTIDE SEQUENCE [LARGE SCALE GENOMIC DNA]</scope>
</reference>
<evidence type="ECO:0000256" key="7">
    <source>
        <dbReference type="ARBA" id="ARBA00023237"/>
    </source>
</evidence>
<evidence type="ECO:0000256" key="6">
    <source>
        <dbReference type="ARBA" id="ARBA00023136"/>
    </source>
</evidence>
<evidence type="ECO:0000256" key="5">
    <source>
        <dbReference type="ARBA" id="ARBA00022692"/>
    </source>
</evidence>
<dbReference type="GO" id="GO:1990281">
    <property type="term" value="C:efflux pump complex"/>
    <property type="evidence" value="ECO:0007669"/>
    <property type="project" value="TreeGrafter"/>
</dbReference>
<keyword evidence="4" id="KW-1134">Transmembrane beta strand</keyword>
<comment type="similarity">
    <text evidence="2">Belongs to the outer membrane factor (OMF) (TC 1.B.17) family.</text>
</comment>
<keyword evidence="7" id="KW-0998">Cell outer membrane</keyword>
<protein>
    <submittedName>
        <fullName evidence="10">Transporter</fullName>
    </submittedName>
</protein>
<comment type="caution">
    <text evidence="10">The sequence shown here is derived from an EMBL/GenBank/DDBJ whole genome shotgun (WGS) entry which is preliminary data.</text>
</comment>
<keyword evidence="5" id="KW-0812">Transmembrane</keyword>
<keyword evidence="9" id="KW-0732">Signal</keyword>
<evidence type="ECO:0000256" key="4">
    <source>
        <dbReference type="ARBA" id="ARBA00022452"/>
    </source>
</evidence>
<dbReference type="Gene3D" id="1.20.1600.10">
    <property type="entry name" value="Outer membrane efflux proteins (OEP)"/>
    <property type="match status" value="1"/>
</dbReference>
<dbReference type="InterPro" id="IPR051906">
    <property type="entry name" value="TolC-like"/>
</dbReference>
<dbReference type="EMBL" id="MAAX01000076">
    <property type="protein sequence ID" value="OUS17763.1"/>
    <property type="molecule type" value="Genomic_DNA"/>
</dbReference>
<comment type="subcellular location">
    <subcellularLocation>
        <location evidence="1">Cell outer membrane</location>
    </subcellularLocation>
</comment>
<dbReference type="AlphaFoldDB" id="A0A1Z8B5D2"/>
<dbReference type="SUPFAM" id="SSF56954">
    <property type="entry name" value="Outer membrane efflux proteins (OEP)"/>
    <property type="match status" value="1"/>
</dbReference>
<evidence type="ECO:0000313" key="11">
    <source>
        <dbReference type="Proteomes" id="UP000196102"/>
    </source>
</evidence>
<feature type="signal peptide" evidence="9">
    <location>
        <begin position="1"/>
        <end position="21"/>
    </location>
</feature>